<dbReference type="SUPFAM" id="SSF54160">
    <property type="entry name" value="Chromo domain-like"/>
    <property type="match status" value="1"/>
</dbReference>
<dbReference type="AlphaFoldDB" id="A0A8C7F1W1"/>
<dbReference type="PROSITE" id="PS50013">
    <property type="entry name" value="CHROMO_2"/>
    <property type="match status" value="1"/>
</dbReference>
<feature type="domain" description="Integrase catalytic" evidence="4">
    <location>
        <begin position="496"/>
        <end position="658"/>
    </location>
</feature>
<feature type="domain" description="Chromo" evidence="3">
    <location>
        <begin position="802"/>
        <end position="860"/>
    </location>
</feature>
<protein>
    <submittedName>
        <fullName evidence="5">Uncharacterized protein</fullName>
    </submittedName>
</protein>
<dbReference type="SUPFAM" id="SSF53098">
    <property type="entry name" value="Ribonuclease H-like"/>
    <property type="match status" value="1"/>
</dbReference>
<feature type="region of interest" description="Disordered" evidence="2">
    <location>
        <begin position="88"/>
        <end position="107"/>
    </location>
</feature>
<dbReference type="InterPro" id="IPR023780">
    <property type="entry name" value="Chromo_domain"/>
</dbReference>
<reference evidence="5" key="1">
    <citation type="submission" date="2025-08" db="UniProtKB">
        <authorList>
            <consortium name="Ensembl"/>
        </authorList>
    </citation>
    <scope>IDENTIFICATION</scope>
</reference>
<proteinExistence type="predicted"/>
<dbReference type="SUPFAM" id="SSF50630">
    <property type="entry name" value="Acid proteases"/>
    <property type="match status" value="1"/>
</dbReference>
<evidence type="ECO:0000259" key="3">
    <source>
        <dbReference type="PROSITE" id="PS50013"/>
    </source>
</evidence>
<evidence type="ECO:0000256" key="1">
    <source>
        <dbReference type="ARBA" id="ARBA00004123"/>
    </source>
</evidence>
<dbReference type="GO" id="GO:0005634">
    <property type="term" value="C:nucleus"/>
    <property type="evidence" value="ECO:0007669"/>
    <property type="project" value="UniProtKB-SubCell"/>
</dbReference>
<dbReference type="GeneTree" id="ENSGT00940000163772"/>
<dbReference type="Proteomes" id="UP000694557">
    <property type="component" value="Unassembled WGS sequence"/>
</dbReference>
<dbReference type="InterPro" id="IPR032567">
    <property type="entry name" value="RTL1-rel"/>
</dbReference>
<dbReference type="InterPro" id="IPR056924">
    <property type="entry name" value="SH3_Tf2-1"/>
</dbReference>
<evidence type="ECO:0000259" key="4">
    <source>
        <dbReference type="PROSITE" id="PS50994"/>
    </source>
</evidence>
<dbReference type="Pfam" id="PF03732">
    <property type="entry name" value="Retrotrans_gag"/>
    <property type="match status" value="1"/>
</dbReference>
<dbReference type="InterPro" id="IPR001584">
    <property type="entry name" value="Integrase_cat-core"/>
</dbReference>
<dbReference type="Gene3D" id="3.30.420.10">
    <property type="entry name" value="Ribonuclease H-like superfamily/Ribonuclease H"/>
    <property type="match status" value="1"/>
</dbReference>
<dbReference type="InterPro" id="IPR000953">
    <property type="entry name" value="Chromo/chromo_shadow_dom"/>
</dbReference>
<dbReference type="InterPro" id="IPR021109">
    <property type="entry name" value="Peptidase_aspartic_dom_sf"/>
</dbReference>
<dbReference type="CDD" id="cd00303">
    <property type="entry name" value="retropepsin_like"/>
    <property type="match status" value="1"/>
</dbReference>
<dbReference type="Pfam" id="PF24626">
    <property type="entry name" value="SH3_Tf2-1"/>
    <property type="match status" value="1"/>
</dbReference>
<dbReference type="Gene3D" id="2.40.70.10">
    <property type="entry name" value="Acid Proteases"/>
    <property type="match status" value="1"/>
</dbReference>
<evidence type="ECO:0000313" key="6">
    <source>
        <dbReference type="Proteomes" id="UP000694557"/>
    </source>
</evidence>
<keyword evidence="6" id="KW-1185">Reference proteome</keyword>
<dbReference type="GO" id="GO:0003676">
    <property type="term" value="F:nucleic acid binding"/>
    <property type="evidence" value="ECO:0007669"/>
    <property type="project" value="InterPro"/>
</dbReference>
<dbReference type="PROSITE" id="PS50994">
    <property type="entry name" value="INTEGRASE"/>
    <property type="match status" value="1"/>
</dbReference>
<evidence type="ECO:0000313" key="5">
    <source>
        <dbReference type="Ensembl" id="ENSOKIP00005007620.1"/>
    </source>
</evidence>
<dbReference type="Pfam" id="PF08284">
    <property type="entry name" value="RVP_2"/>
    <property type="match status" value="1"/>
</dbReference>
<dbReference type="InterPro" id="IPR036397">
    <property type="entry name" value="RNaseH_sf"/>
</dbReference>
<dbReference type="PANTHER" id="PTHR15503">
    <property type="entry name" value="LDOC1 RELATED"/>
    <property type="match status" value="1"/>
</dbReference>
<accession>A0A8C7F1W1</accession>
<feature type="region of interest" description="Disordered" evidence="2">
    <location>
        <begin position="297"/>
        <end position="340"/>
    </location>
</feature>
<evidence type="ECO:0000256" key="2">
    <source>
        <dbReference type="SAM" id="MobiDB-lite"/>
    </source>
</evidence>
<dbReference type="InterPro" id="IPR016197">
    <property type="entry name" value="Chromo-like_dom_sf"/>
</dbReference>
<dbReference type="Gene3D" id="2.40.50.40">
    <property type="match status" value="1"/>
</dbReference>
<name>A0A8C7F1W1_ONCKI</name>
<organism evidence="5 6">
    <name type="scientific">Oncorhynchus kisutch</name>
    <name type="common">Coho salmon</name>
    <name type="synonym">Salmo kisutch</name>
    <dbReference type="NCBI Taxonomy" id="8019"/>
    <lineage>
        <taxon>Eukaryota</taxon>
        <taxon>Metazoa</taxon>
        <taxon>Chordata</taxon>
        <taxon>Craniata</taxon>
        <taxon>Vertebrata</taxon>
        <taxon>Euteleostomi</taxon>
        <taxon>Actinopterygii</taxon>
        <taxon>Neopterygii</taxon>
        <taxon>Teleostei</taxon>
        <taxon>Protacanthopterygii</taxon>
        <taxon>Salmoniformes</taxon>
        <taxon>Salmonidae</taxon>
        <taxon>Salmoninae</taxon>
        <taxon>Oncorhynchus</taxon>
    </lineage>
</organism>
<dbReference type="SMART" id="SM00298">
    <property type="entry name" value="CHROMO"/>
    <property type="match status" value="1"/>
</dbReference>
<dbReference type="GO" id="GO:0015074">
    <property type="term" value="P:DNA integration"/>
    <property type="evidence" value="ECO:0007669"/>
    <property type="project" value="InterPro"/>
</dbReference>
<comment type="subcellular location">
    <subcellularLocation>
        <location evidence="1">Nucleus</location>
    </subcellularLocation>
</comment>
<dbReference type="InterPro" id="IPR005162">
    <property type="entry name" value="Retrotrans_gag_dom"/>
</dbReference>
<dbReference type="Pfam" id="PF00385">
    <property type="entry name" value="Chromo"/>
    <property type="match status" value="1"/>
</dbReference>
<reference evidence="5" key="2">
    <citation type="submission" date="2025-09" db="UniProtKB">
        <authorList>
            <consortium name="Ensembl"/>
        </authorList>
    </citation>
    <scope>IDENTIFICATION</scope>
</reference>
<dbReference type="Ensembl" id="ENSOKIT00005008107.1">
    <property type="protein sequence ID" value="ENSOKIP00005007620.1"/>
    <property type="gene ID" value="ENSOKIG00005003437.1"/>
</dbReference>
<dbReference type="InterPro" id="IPR012337">
    <property type="entry name" value="RNaseH-like_sf"/>
</dbReference>
<sequence>MYILCYGAYSVDFIKRLHFTLHLTLLRLTSLPPITPTHDRISDQYMKSAGEDTMLMELEERVQEQARELDVISSIMDHIVMKMDRWERQGVSPAPPPPQPESPVNVFSSPESRIHLSLPTGYNGDTAGCQGFLLKLNLYLATASPVPSDREKSYALISCLTGKALEWASAVCRREDAAFDHFEEFTRQFRIVFDHPPEGKAAGELLYHLRQEMSYLLISLEFRTLAAGAGWSDRALIDHYRCSLREDVRRELACRDTTLTFDQLVDMSIKLENMLATRGRLDRGLVVPSSCTLSPEPMELGGMVRRETGGGSRSSTIQGCREHTARRCRVGSSGNREGRQGILASPQVSRHHSHPEPSAALMFVSVSFPDFSLHSQYKALVDSGAAGNFINKSLAHSLGIPIVPVDMPFPIHALDSRPLGSGFIREVTAPLCMITQEGHKEKISIFLIDSPAYSVVLGLPWLVCHNPTVSWPQRALTGWSRECSGRCLGVSVGATTVESPDQASTVRIPPEYADLALAFCKKKATQLPPHRLGDCAIALLVDAAYPKSHVYPLFTHVFRHYGVPEDIVSDRGPQFTSRVWKAYMERLGISVSLTSGFHPESNGQVERVNQDVGRFLRSYCQDQPGEWAKFVPWAEMAQNSLRHSSTNLTPFQCVLGYQPVLAPWHQSQTEAPAVDNWFQHAEETWEAAHVHLQRAIRRQKIGADRHRSEAPVFAPGDRVWLSTRNLPHRLLCRKLGPRFVGPFKVLRRVNEICYRLQLPTHYRINPSFHVSLLRPMVAGPLQEAEVRNVPPPPLDIEGVPAYSVRSILDSRRRARGLQYLVDWEGYGPEERCWVPVEDVLDPSMLSEFHRLHPDRPAPRLPGRPRGQ</sequence>
<dbReference type="PANTHER" id="PTHR15503:SF22">
    <property type="entry name" value="TRANSPOSON TY3-I GAG POLYPROTEIN"/>
    <property type="match status" value="1"/>
</dbReference>